<evidence type="ECO:0008006" key="3">
    <source>
        <dbReference type="Google" id="ProtNLM"/>
    </source>
</evidence>
<evidence type="ECO:0000313" key="2">
    <source>
        <dbReference type="Proteomes" id="UP001236663"/>
    </source>
</evidence>
<keyword evidence="2" id="KW-1185">Reference proteome</keyword>
<organism evidence="1 2">
    <name type="scientific">Cyclobacterium jeungdonense</name>
    <dbReference type="NCBI Taxonomy" id="708087"/>
    <lineage>
        <taxon>Bacteria</taxon>
        <taxon>Pseudomonadati</taxon>
        <taxon>Bacteroidota</taxon>
        <taxon>Cytophagia</taxon>
        <taxon>Cytophagales</taxon>
        <taxon>Cyclobacteriaceae</taxon>
        <taxon>Cyclobacterium</taxon>
    </lineage>
</organism>
<evidence type="ECO:0000313" key="1">
    <source>
        <dbReference type="EMBL" id="MDN3688613.1"/>
    </source>
</evidence>
<comment type="caution">
    <text evidence="1">The sequence shown here is derived from an EMBL/GenBank/DDBJ whole genome shotgun (WGS) entry which is preliminary data.</text>
</comment>
<gene>
    <name evidence="1" type="ORF">QWZ15_12290</name>
</gene>
<dbReference type="Proteomes" id="UP001236663">
    <property type="component" value="Unassembled WGS sequence"/>
</dbReference>
<dbReference type="RefSeq" id="WP_290228585.1">
    <property type="nucleotide sequence ID" value="NZ_JAUFQS010000010.1"/>
</dbReference>
<accession>A0ABT8C755</accession>
<reference evidence="2" key="1">
    <citation type="journal article" date="2019" name="Int. J. Syst. Evol. Microbiol.">
        <title>The Global Catalogue of Microorganisms (GCM) 10K type strain sequencing project: providing services to taxonomists for standard genome sequencing and annotation.</title>
        <authorList>
            <consortium name="The Broad Institute Genomics Platform"/>
            <consortium name="The Broad Institute Genome Sequencing Center for Infectious Disease"/>
            <person name="Wu L."/>
            <person name="Ma J."/>
        </authorList>
    </citation>
    <scope>NUCLEOTIDE SEQUENCE [LARGE SCALE GENOMIC DNA]</scope>
    <source>
        <strain evidence="2">CECT 7706</strain>
    </source>
</reference>
<protein>
    <recommendedName>
        <fullName evidence="3">Type ISP restriction-modification enzyme LLaBIII C-terminal specificity domain-containing protein</fullName>
    </recommendedName>
</protein>
<dbReference type="EMBL" id="JAUFQS010000010">
    <property type="protein sequence ID" value="MDN3688613.1"/>
    <property type="molecule type" value="Genomic_DNA"/>
</dbReference>
<name>A0ABT8C755_9BACT</name>
<feature type="non-terminal residue" evidence="1">
    <location>
        <position position="1"/>
    </location>
</feature>
<proteinExistence type="predicted"/>
<sequence>PTEMSKGPLKAPYLTIILGVIPLKKTRSKFTQLSDNIGAITNKLSVNYPNPEWENQLDASTIDSRYWGFFLRKSNWPFDLKILFQGNPSLMEGMVPTMLFNPVDQKTWDEITSIYPKNAKRWPPQNTSQLQYKGKFHKISNFIDSGESIQQMADEIFDYVVEMVEKLRKDVDIIAQIIND</sequence>